<gene>
    <name evidence="2" type="ORF">ACFOD6_17110</name>
</gene>
<sequence length="156" mass="16631">MRAALFLVLLAAPAGATCQGDTVFSCRIGAKILEVCHKTGALNYAFGPEGQPELALTQPLETAAYTPWPGVGRAIWDSLAFTNKGTTYEVWTSFDRMDEAAKLEGGVNVLEGETLLATLACDPGSVATSLDILSELKSQIGQCWDVDAKAWTRSCD</sequence>
<evidence type="ECO:0000313" key="3">
    <source>
        <dbReference type="Proteomes" id="UP001595445"/>
    </source>
</evidence>
<keyword evidence="3" id="KW-1185">Reference proteome</keyword>
<protein>
    <submittedName>
        <fullName evidence="2">Uncharacterized protein</fullName>
    </submittedName>
</protein>
<name>A0ABV7DY96_9RHOB</name>
<reference evidence="3" key="1">
    <citation type="journal article" date="2019" name="Int. J. Syst. Evol. Microbiol.">
        <title>The Global Catalogue of Microorganisms (GCM) 10K type strain sequencing project: providing services to taxonomists for standard genome sequencing and annotation.</title>
        <authorList>
            <consortium name="The Broad Institute Genomics Platform"/>
            <consortium name="The Broad Institute Genome Sequencing Center for Infectious Disease"/>
            <person name="Wu L."/>
            <person name="Ma J."/>
        </authorList>
    </citation>
    <scope>NUCLEOTIDE SEQUENCE [LARGE SCALE GENOMIC DNA]</scope>
    <source>
        <strain evidence="3">KCTC 62102</strain>
    </source>
</reference>
<dbReference type="EMBL" id="JBHRSM010000026">
    <property type="protein sequence ID" value="MFC3087770.1"/>
    <property type="molecule type" value="Genomic_DNA"/>
</dbReference>
<accession>A0ABV7DY96</accession>
<evidence type="ECO:0000313" key="2">
    <source>
        <dbReference type="EMBL" id="MFC3087770.1"/>
    </source>
</evidence>
<comment type="caution">
    <text evidence="2">The sequence shown here is derived from an EMBL/GenBank/DDBJ whole genome shotgun (WGS) entry which is preliminary data.</text>
</comment>
<evidence type="ECO:0000256" key="1">
    <source>
        <dbReference type="SAM" id="SignalP"/>
    </source>
</evidence>
<dbReference type="RefSeq" id="WP_197642141.1">
    <property type="nucleotide sequence ID" value="NZ_JAEACP010000003.1"/>
</dbReference>
<feature type="chain" id="PRO_5047145319" evidence="1">
    <location>
        <begin position="17"/>
        <end position="156"/>
    </location>
</feature>
<feature type="signal peptide" evidence="1">
    <location>
        <begin position="1"/>
        <end position="16"/>
    </location>
</feature>
<organism evidence="2 3">
    <name type="scientific">Tabrizicola soli</name>
    <dbReference type="NCBI Taxonomy" id="2185115"/>
    <lineage>
        <taxon>Bacteria</taxon>
        <taxon>Pseudomonadati</taxon>
        <taxon>Pseudomonadota</taxon>
        <taxon>Alphaproteobacteria</taxon>
        <taxon>Rhodobacterales</taxon>
        <taxon>Paracoccaceae</taxon>
        <taxon>Tabrizicola</taxon>
    </lineage>
</organism>
<proteinExistence type="predicted"/>
<dbReference type="Proteomes" id="UP001595445">
    <property type="component" value="Unassembled WGS sequence"/>
</dbReference>
<keyword evidence="1" id="KW-0732">Signal</keyword>